<keyword evidence="2 7" id="KW-0378">Hydrolase</keyword>
<dbReference type="Gene3D" id="3.40.50.300">
    <property type="entry name" value="P-loop containing nucleotide triphosphate hydrolases"/>
    <property type="match status" value="2"/>
</dbReference>
<feature type="compositionally biased region" description="Basic and acidic residues" evidence="8">
    <location>
        <begin position="397"/>
        <end position="419"/>
    </location>
</feature>
<evidence type="ECO:0000256" key="6">
    <source>
        <dbReference type="PROSITE-ProRule" id="PRU00552"/>
    </source>
</evidence>
<dbReference type="PROSITE" id="PS51195">
    <property type="entry name" value="Q_MOTIF"/>
    <property type="match status" value="1"/>
</dbReference>
<dbReference type="SMART" id="SM00487">
    <property type="entry name" value="DEXDc"/>
    <property type="match status" value="1"/>
</dbReference>
<dbReference type="PROSITE" id="PS00039">
    <property type="entry name" value="DEAD_ATP_HELICASE"/>
    <property type="match status" value="1"/>
</dbReference>
<evidence type="ECO:0000313" key="12">
    <source>
        <dbReference type="EMBL" id="GAA4824052.1"/>
    </source>
</evidence>
<evidence type="ECO:0000256" key="4">
    <source>
        <dbReference type="ARBA" id="ARBA00022840"/>
    </source>
</evidence>
<evidence type="ECO:0000256" key="7">
    <source>
        <dbReference type="RuleBase" id="RU000492"/>
    </source>
</evidence>
<dbReference type="Pfam" id="PF00270">
    <property type="entry name" value="DEAD"/>
    <property type="match status" value="1"/>
</dbReference>
<dbReference type="InterPro" id="IPR014001">
    <property type="entry name" value="Helicase_ATP-bd"/>
</dbReference>
<evidence type="ECO:0000259" key="11">
    <source>
        <dbReference type="PROSITE" id="PS51195"/>
    </source>
</evidence>
<dbReference type="Pfam" id="PF00271">
    <property type="entry name" value="Helicase_C"/>
    <property type="match status" value="1"/>
</dbReference>
<keyword evidence="4 7" id="KW-0067">ATP-binding</keyword>
<dbReference type="SMART" id="SM00490">
    <property type="entry name" value="HELICc"/>
    <property type="match status" value="1"/>
</dbReference>
<dbReference type="PROSITE" id="PS51192">
    <property type="entry name" value="HELICASE_ATP_BIND_1"/>
    <property type="match status" value="1"/>
</dbReference>
<dbReference type="InterPro" id="IPR050079">
    <property type="entry name" value="DEAD_box_RNA_helicase"/>
</dbReference>
<dbReference type="InterPro" id="IPR011545">
    <property type="entry name" value="DEAD/DEAH_box_helicase_dom"/>
</dbReference>
<name>A0ABP9D216_9BACT</name>
<dbReference type="CDD" id="cd18787">
    <property type="entry name" value="SF2_C_DEAD"/>
    <property type="match status" value="1"/>
</dbReference>
<dbReference type="Proteomes" id="UP001500298">
    <property type="component" value="Unassembled WGS sequence"/>
</dbReference>
<sequence length="469" mass="53317">MSDHTSTPSFEDFKLNKQLLNAITEQGFTTPTPIQEKTIPLTMAGHDIMGIAQTGTGKTAAYLLPILMKVKYAQGHNPRALILTPTRELAMQVNEHIKMLTPYMDIRHTAVYGGLGPKTQIETVKEGIDILVGTPGRIMELYAKQALVLKDIKFMVLDEADRMMDMGFMPQIRQMLEIIPVKRQNLLFSATMPDIVVRLSEEFLEFPQRIEVTPQATTAEMVEQEAYYVPNFKTKINLLMHLMEDQETFSRVIIFVRKKQDANNIGKYLERMHNGSVRTIHANKGQNSRTNAINDFKSGEIRFLVATDVAARGIDVSMVSHVINFDVPVLYEEYVHRVGRTGRANNTGHAITFINPAEKYHMKKIEELIRITLPIKDIPATVEIEKADFEERQDIAKEVDRQRKKEDPNFKGAFHEKKDKKLKQQHKRENQIKKARAAGKSSVFIGGSKKSKSSSSKRKSGGPSRRKKR</sequence>
<evidence type="ECO:0000256" key="2">
    <source>
        <dbReference type="ARBA" id="ARBA00022801"/>
    </source>
</evidence>
<keyword evidence="13" id="KW-1185">Reference proteome</keyword>
<dbReference type="InterPro" id="IPR027417">
    <property type="entry name" value="P-loop_NTPase"/>
</dbReference>
<dbReference type="PANTHER" id="PTHR47959">
    <property type="entry name" value="ATP-DEPENDENT RNA HELICASE RHLE-RELATED"/>
    <property type="match status" value="1"/>
</dbReference>
<gene>
    <name evidence="12" type="ORF">GCM10023331_05670</name>
</gene>
<proteinExistence type="inferred from homology"/>
<comment type="similarity">
    <text evidence="5 7">Belongs to the DEAD box helicase family.</text>
</comment>
<feature type="domain" description="Helicase C-terminal" evidence="10">
    <location>
        <begin position="235"/>
        <end position="386"/>
    </location>
</feature>
<keyword evidence="1 7" id="KW-0547">Nucleotide-binding</keyword>
<dbReference type="GO" id="GO:0004386">
    <property type="term" value="F:helicase activity"/>
    <property type="evidence" value="ECO:0007669"/>
    <property type="project" value="UniProtKB-KW"/>
</dbReference>
<dbReference type="CDD" id="cd00268">
    <property type="entry name" value="DEADc"/>
    <property type="match status" value="1"/>
</dbReference>
<keyword evidence="3 7" id="KW-0347">Helicase</keyword>
<feature type="short sequence motif" description="Q motif" evidence="6">
    <location>
        <begin position="8"/>
        <end position="36"/>
    </location>
</feature>
<dbReference type="InterPro" id="IPR000629">
    <property type="entry name" value="RNA-helicase_DEAD-box_CS"/>
</dbReference>
<dbReference type="RefSeq" id="WP_345369035.1">
    <property type="nucleotide sequence ID" value="NZ_BAABJX010000011.1"/>
</dbReference>
<dbReference type="PROSITE" id="PS51194">
    <property type="entry name" value="HELICASE_CTER"/>
    <property type="match status" value="1"/>
</dbReference>
<feature type="domain" description="DEAD-box RNA helicase Q" evidence="11">
    <location>
        <begin position="8"/>
        <end position="36"/>
    </location>
</feature>
<evidence type="ECO:0000259" key="10">
    <source>
        <dbReference type="PROSITE" id="PS51194"/>
    </source>
</evidence>
<feature type="region of interest" description="Disordered" evidence="8">
    <location>
        <begin position="397"/>
        <end position="469"/>
    </location>
</feature>
<evidence type="ECO:0000256" key="8">
    <source>
        <dbReference type="SAM" id="MobiDB-lite"/>
    </source>
</evidence>
<dbReference type="SUPFAM" id="SSF52540">
    <property type="entry name" value="P-loop containing nucleoside triphosphate hydrolases"/>
    <property type="match status" value="2"/>
</dbReference>
<evidence type="ECO:0000313" key="13">
    <source>
        <dbReference type="Proteomes" id="UP001500298"/>
    </source>
</evidence>
<evidence type="ECO:0000256" key="5">
    <source>
        <dbReference type="ARBA" id="ARBA00038437"/>
    </source>
</evidence>
<evidence type="ECO:0000259" key="9">
    <source>
        <dbReference type="PROSITE" id="PS51192"/>
    </source>
</evidence>
<feature type="domain" description="Helicase ATP-binding" evidence="9">
    <location>
        <begin position="39"/>
        <end position="210"/>
    </location>
</feature>
<dbReference type="InterPro" id="IPR044742">
    <property type="entry name" value="DEAD/DEAH_RhlB"/>
</dbReference>
<reference evidence="13" key="1">
    <citation type="journal article" date="2019" name="Int. J. Syst. Evol. Microbiol.">
        <title>The Global Catalogue of Microorganisms (GCM) 10K type strain sequencing project: providing services to taxonomists for standard genome sequencing and annotation.</title>
        <authorList>
            <consortium name="The Broad Institute Genomics Platform"/>
            <consortium name="The Broad Institute Genome Sequencing Center for Infectious Disease"/>
            <person name="Wu L."/>
            <person name="Ma J."/>
        </authorList>
    </citation>
    <scope>NUCLEOTIDE SEQUENCE [LARGE SCALE GENOMIC DNA]</scope>
    <source>
        <strain evidence="13">JCM 18326</strain>
    </source>
</reference>
<evidence type="ECO:0000256" key="1">
    <source>
        <dbReference type="ARBA" id="ARBA00022741"/>
    </source>
</evidence>
<dbReference type="PANTHER" id="PTHR47959:SF13">
    <property type="entry name" value="ATP-DEPENDENT RNA HELICASE RHLE"/>
    <property type="match status" value="1"/>
</dbReference>
<dbReference type="InterPro" id="IPR014014">
    <property type="entry name" value="RNA_helicase_DEAD_Q_motif"/>
</dbReference>
<protein>
    <submittedName>
        <fullName evidence="12">DEAD/DEAH box helicase</fullName>
    </submittedName>
</protein>
<accession>A0ABP9D216</accession>
<comment type="caution">
    <text evidence="12">The sequence shown here is derived from an EMBL/GenBank/DDBJ whole genome shotgun (WGS) entry which is preliminary data.</text>
</comment>
<dbReference type="InterPro" id="IPR001650">
    <property type="entry name" value="Helicase_C-like"/>
</dbReference>
<feature type="compositionally biased region" description="Basic residues" evidence="8">
    <location>
        <begin position="449"/>
        <end position="469"/>
    </location>
</feature>
<feature type="compositionally biased region" description="Low complexity" evidence="8">
    <location>
        <begin position="439"/>
        <end position="448"/>
    </location>
</feature>
<organism evidence="12 13">
    <name type="scientific">Algivirga pacifica</name>
    <dbReference type="NCBI Taxonomy" id="1162670"/>
    <lineage>
        <taxon>Bacteria</taxon>
        <taxon>Pseudomonadati</taxon>
        <taxon>Bacteroidota</taxon>
        <taxon>Cytophagia</taxon>
        <taxon>Cytophagales</taxon>
        <taxon>Flammeovirgaceae</taxon>
        <taxon>Algivirga</taxon>
    </lineage>
</organism>
<evidence type="ECO:0000256" key="3">
    <source>
        <dbReference type="ARBA" id="ARBA00022806"/>
    </source>
</evidence>
<dbReference type="EMBL" id="BAABJX010000011">
    <property type="protein sequence ID" value="GAA4824052.1"/>
    <property type="molecule type" value="Genomic_DNA"/>
</dbReference>